<dbReference type="RefSeq" id="WP_129459922.1">
    <property type="nucleotide sequence ID" value="NZ_SBKN01000001.1"/>
</dbReference>
<comment type="caution">
    <text evidence="1">The sequence shown here is derived from an EMBL/GenBank/DDBJ whole genome shotgun (WGS) entry which is preliminary data.</text>
</comment>
<protein>
    <recommendedName>
        <fullName evidence="3">DUF5071 domain-containing protein</fullName>
    </recommendedName>
</protein>
<dbReference type="OrthoDB" id="9820059at2"/>
<dbReference type="AlphaFoldDB" id="A0A4Q1KAV5"/>
<dbReference type="Proteomes" id="UP000289857">
    <property type="component" value="Unassembled WGS sequence"/>
</dbReference>
<gene>
    <name evidence="1" type="ORF">EQG61_00520</name>
</gene>
<evidence type="ECO:0000313" key="1">
    <source>
        <dbReference type="EMBL" id="RXR23957.1"/>
    </source>
</evidence>
<dbReference type="EMBL" id="SBKN01000001">
    <property type="protein sequence ID" value="RXR23957.1"/>
    <property type="molecule type" value="Genomic_DNA"/>
</dbReference>
<sequence length="151" mass="18099">MKVNELMIEINNLLLHPMGRYEIDGYFWRAHKILETFTSQDWEDLKIDLPKWSQNQLDFLVETLFKGDGLNDPMDDNFFIGYIFTLSENQLASYILSERLHYFLIEQNITSTVLLQSILNRINQLQKTEYRCEENIYAFYVNKINEIMKDL</sequence>
<accession>A0A4Q1KAV5</accession>
<keyword evidence="2" id="KW-1185">Reference proteome</keyword>
<evidence type="ECO:0008006" key="3">
    <source>
        <dbReference type="Google" id="ProtNLM"/>
    </source>
</evidence>
<evidence type="ECO:0000313" key="2">
    <source>
        <dbReference type="Proteomes" id="UP000289857"/>
    </source>
</evidence>
<proteinExistence type="predicted"/>
<organism evidence="1 2">
    <name type="scientific">Flavobacterium stagni</name>
    <dbReference type="NCBI Taxonomy" id="2506421"/>
    <lineage>
        <taxon>Bacteria</taxon>
        <taxon>Pseudomonadati</taxon>
        <taxon>Bacteroidota</taxon>
        <taxon>Flavobacteriia</taxon>
        <taxon>Flavobacteriales</taxon>
        <taxon>Flavobacteriaceae</taxon>
        <taxon>Flavobacterium</taxon>
    </lineage>
</organism>
<name>A0A4Q1KAV5_9FLAO</name>
<reference evidence="2" key="1">
    <citation type="submission" date="2019-01" db="EMBL/GenBank/DDBJ databases">
        <title>Cytophagaceae bacterium strain CAR-16.</title>
        <authorList>
            <person name="Chen W.-M."/>
        </authorList>
    </citation>
    <scope>NUCLEOTIDE SEQUENCE [LARGE SCALE GENOMIC DNA]</scope>
    <source>
        <strain evidence="2">WWJ-16</strain>
    </source>
</reference>